<evidence type="ECO:0000259" key="1">
    <source>
        <dbReference type="Pfam" id="PF12937"/>
    </source>
</evidence>
<dbReference type="Proteomes" id="UP001215598">
    <property type="component" value="Unassembled WGS sequence"/>
</dbReference>
<comment type="caution">
    <text evidence="2">The sequence shown here is derived from an EMBL/GenBank/DDBJ whole genome shotgun (WGS) entry which is preliminary data.</text>
</comment>
<reference evidence="2" key="1">
    <citation type="submission" date="2023-03" db="EMBL/GenBank/DDBJ databases">
        <title>Massive genome expansion in bonnet fungi (Mycena s.s.) driven by repeated elements and novel gene families across ecological guilds.</title>
        <authorList>
            <consortium name="Lawrence Berkeley National Laboratory"/>
            <person name="Harder C.B."/>
            <person name="Miyauchi S."/>
            <person name="Viragh M."/>
            <person name="Kuo A."/>
            <person name="Thoen E."/>
            <person name="Andreopoulos B."/>
            <person name="Lu D."/>
            <person name="Skrede I."/>
            <person name="Drula E."/>
            <person name="Henrissat B."/>
            <person name="Morin E."/>
            <person name="Kohler A."/>
            <person name="Barry K."/>
            <person name="LaButti K."/>
            <person name="Morin E."/>
            <person name="Salamov A."/>
            <person name="Lipzen A."/>
            <person name="Mereny Z."/>
            <person name="Hegedus B."/>
            <person name="Baldrian P."/>
            <person name="Stursova M."/>
            <person name="Weitz H."/>
            <person name="Taylor A."/>
            <person name="Grigoriev I.V."/>
            <person name="Nagy L.G."/>
            <person name="Martin F."/>
            <person name="Kauserud H."/>
        </authorList>
    </citation>
    <scope>NUCLEOTIDE SEQUENCE</scope>
    <source>
        <strain evidence="2">CBHHK182m</strain>
    </source>
</reference>
<dbReference type="InterPro" id="IPR001810">
    <property type="entry name" value="F-box_dom"/>
</dbReference>
<dbReference type="Gene3D" id="3.80.10.10">
    <property type="entry name" value="Ribonuclease Inhibitor"/>
    <property type="match status" value="1"/>
</dbReference>
<dbReference type="EMBL" id="JARKIB010000042">
    <property type="protein sequence ID" value="KAJ7758250.1"/>
    <property type="molecule type" value="Genomic_DNA"/>
</dbReference>
<keyword evidence="3" id="KW-1185">Reference proteome</keyword>
<evidence type="ECO:0000313" key="3">
    <source>
        <dbReference type="Proteomes" id="UP001215598"/>
    </source>
</evidence>
<dbReference type="InterPro" id="IPR036047">
    <property type="entry name" value="F-box-like_dom_sf"/>
</dbReference>
<feature type="domain" description="F-box" evidence="1">
    <location>
        <begin position="3"/>
        <end position="45"/>
    </location>
</feature>
<dbReference type="CDD" id="cd09917">
    <property type="entry name" value="F-box_SF"/>
    <property type="match status" value="1"/>
</dbReference>
<name>A0AAD7J6J9_9AGAR</name>
<dbReference type="SUPFAM" id="SSF52047">
    <property type="entry name" value="RNI-like"/>
    <property type="match status" value="1"/>
</dbReference>
<gene>
    <name evidence="2" type="ORF">B0H16DRAFT_1313889</name>
</gene>
<organism evidence="2 3">
    <name type="scientific">Mycena metata</name>
    <dbReference type="NCBI Taxonomy" id="1033252"/>
    <lineage>
        <taxon>Eukaryota</taxon>
        <taxon>Fungi</taxon>
        <taxon>Dikarya</taxon>
        <taxon>Basidiomycota</taxon>
        <taxon>Agaricomycotina</taxon>
        <taxon>Agaricomycetes</taxon>
        <taxon>Agaricomycetidae</taxon>
        <taxon>Agaricales</taxon>
        <taxon>Marasmiineae</taxon>
        <taxon>Mycenaceae</taxon>
        <taxon>Mycena</taxon>
    </lineage>
</organism>
<dbReference type="AlphaFoldDB" id="A0AAD7J6J9"/>
<dbReference type="InterPro" id="IPR032675">
    <property type="entry name" value="LRR_dom_sf"/>
</dbReference>
<evidence type="ECO:0000313" key="2">
    <source>
        <dbReference type="EMBL" id="KAJ7758250.1"/>
    </source>
</evidence>
<dbReference type="Pfam" id="PF12937">
    <property type="entry name" value="F-box-like"/>
    <property type="match status" value="1"/>
</dbReference>
<dbReference type="SUPFAM" id="SSF81383">
    <property type="entry name" value="F-box domain"/>
    <property type="match status" value="1"/>
</dbReference>
<proteinExistence type="predicted"/>
<sequence>MEFLDLPLELLTQILSHLAQPKHLAYACRVNKTFHEFGVSRLYERASIYSWHKHAKARVVSLFNTLAHYPHLAKHVLKLEIRDFPKSVAADELGELVVKGLRNCVSLRACTWTRDGALNSAVLAVLQASDTLLELEINGHSDGHYDAALLRGFAHLRRVSLIMPSADVVRQLQPWMASTGAQLRSLTLICKMSPLVTDGVLEAIAPSLAQLEKFSITGCPRISHLGIWAILAHNSAGLCVLGLEGLAVKFDIAALSAHCAGSSALARLQSFTLSVHTEAWLAATAALLVPAPLEAIHLYATRAFIPTPAGDAFWRDLVSVHAARLTRVSVHRMSISLATIADVCARCPALQELFVVVDPSSLEALTDCLASARALTTVHVNFPSRQEDESGPNLLTAPQALAIVRRCPDSIALFGCNARVWHVGRQIQRKETGELVAERFLAKYDSLDIPEQFLVVRT</sequence>
<accession>A0AAD7J6J9</accession>
<protein>
    <recommendedName>
        <fullName evidence="1">F-box domain-containing protein</fullName>
    </recommendedName>
</protein>